<sequence length="172" mass="19981">MKDIYLIIDGYNLMGQSNELIKIAQVSLEEARDKLLVTLINYNTQHDGEMIVVFDAYGVEGTESIEIKHGVKVVFTKGKETADSYIEKLTYELYRKHITHITVVTSDMSEQHAIFGSGAYRISSREMWRTIENQESVVTKHLSEIETKTPRNRLNLPDEVLQQFEKWRRNNK</sequence>
<proteinExistence type="predicted"/>
<dbReference type="KEGG" id="sste:SAMEA4384403_2324"/>
<dbReference type="InterPro" id="IPR010298">
    <property type="entry name" value="YacP-like"/>
</dbReference>
<dbReference type="CDD" id="cd10912">
    <property type="entry name" value="PIN_YacP-like"/>
    <property type="match status" value="1"/>
</dbReference>
<name>A0A240A9J6_9STAP</name>
<dbReference type="Pfam" id="PF05991">
    <property type="entry name" value="NYN_YacP"/>
    <property type="match status" value="1"/>
</dbReference>
<keyword evidence="2" id="KW-1185">Reference proteome</keyword>
<dbReference type="OrthoDB" id="9792160at2"/>
<gene>
    <name evidence="1" type="ORF">SAMEA4384403_02324</name>
</gene>
<dbReference type="Proteomes" id="UP000242084">
    <property type="component" value="Chromosome 1"/>
</dbReference>
<dbReference type="AlphaFoldDB" id="A0A240A9J6"/>
<evidence type="ECO:0000313" key="2">
    <source>
        <dbReference type="Proteomes" id="UP000242084"/>
    </source>
</evidence>
<dbReference type="RefSeq" id="WP_095089773.1">
    <property type="nucleotide sequence ID" value="NZ_BMDM01000001.1"/>
</dbReference>
<evidence type="ECO:0000313" key="1">
    <source>
        <dbReference type="EMBL" id="SNV80101.1"/>
    </source>
</evidence>
<organism evidence="1 2">
    <name type="scientific">Mammaliicoccus stepanovicii</name>
    <dbReference type="NCBI Taxonomy" id="643214"/>
    <lineage>
        <taxon>Bacteria</taxon>
        <taxon>Bacillati</taxon>
        <taxon>Bacillota</taxon>
        <taxon>Bacilli</taxon>
        <taxon>Bacillales</taxon>
        <taxon>Staphylococcaceae</taxon>
        <taxon>Mammaliicoccus</taxon>
    </lineage>
</organism>
<reference evidence="1 2" key="1">
    <citation type="submission" date="2017-06" db="EMBL/GenBank/DDBJ databases">
        <authorList>
            <consortium name="Pathogen Informatics"/>
        </authorList>
    </citation>
    <scope>NUCLEOTIDE SEQUENCE [LARGE SCALE GENOMIC DNA]</scope>
    <source>
        <strain evidence="1 2">NCTC13839</strain>
    </source>
</reference>
<dbReference type="PANTHER" id="PTHR34547:SF1">
    <property type="entry name" value="YACP-LIKE NYN DOMAIN PROTEIN"/>
    <property type="match status" value="1"/>
</dbReference>
<dbReference type="PANTHER" id="PTHR34547">
    <property type="entry name" value="YACP-LIKE NYN DOMAIN PROTEIN"/>
    <property type="match status" value="1"/>
</dbReference>
<protein>
    <submittedName>
        <fullName evidence="1">YacP-like NYN domain protein</fullName>
    </submittedName>
</protein>
<accession>A0A240A9J6</accession>
<dbReference type="EMBL" id="LT906462">
    <property type="protein sequence ID" value="SNV80101.1"/>
    <property type="molecule type" value="Genomic_DNA"/>
</dbReference>